<evidence type="ECO:0000256" key="1">
    <source>
        <dbReference type="ARBA" id="ARBA00005032"/>
    </source>
</evidence>
<dbReference type="AlphaFoldDB" id="A2EGV7"/>
<dbReference type="SMR" id="A2EGV7"/>
<evidence type="ECO:0000259" key="8">
    <source>
        <dbReference type="PROSITE" id="PS50127"/>
    </source>
</evidence>
<keyword evidence="4 7" id="KW-0833">Ubl conjugation pathway</keyword>
<evidence type="ECO:0000313" key="10">
    <source>
        <dbReference type="Proteomes" id="UP000001542"/>
    </source>
</evidence>
<name>A2EGV7_TRIV3</name>
<dbReference type="eggNOG" id="KOG0420">
    <property type="taxonomic scope" value="Eukaryota"/>
</dbReference>
<dbReference type="InterPro" id="IPR000608">
    <property type="entry name" value="UBC"/>
</dbReference>
<feature type="domain" description="UBC core" evidence="8">
    <location>
        <begin position="14"/>
        <end position="158"/>
    </location>
</feature>
<gene>
    <name evidence="9" type="ORF">TVAG_497140</name>
</gene>
<dbReference type="KEGG" id="tva:4765988"/>
<dbReference type="FunFam" id="3.10.110.10:FF:000005">
    <property type="entry name" value="NEDD8-conjugating enzyme Ubc12"/>
    <property type="match status" value="1"/>
</dbReference>
<dbReference type="FunCoup" id="A2EGV7">
    <property type="interactions" value="1098"/>
</dbReference>
<dbReference type="InParanoid" id="A2EGV7"/>
<evidence type="ECO:0000256" key="6">
    <source>
        <dbReference type="PROSITE-ProRule" id="PRU10133"/>
    </source>
</evidence>
<dbReference type="SUPFAM" id="SSF54495">
    <property type="entry name" value="UBC-like"/>
    <property type="match status" value="1"/>
</dbReference>
<dbReference type="SMART" id="SM00212">
    <property type="entry name" value="UBCc"/>
    <property type="match status" value="1"/>
</dbReference>
<comment type="pathway">
    <text evidence="1">Protein modification; protein neddylation.</text>
</comment>
<dbReference type="InterPro" id="IPR023313">
    <property type="entry name" value="UBQ-conjugating_AS"/>
</dbReference>
<evidence type="ECO:0000256" key="5">
    <source>
        <dbReference type="ARBA" id="ARBA00022840"/>
    </source>
</evidence>
<dbReference type="VEuPathDB" id="TrichDB:TVAGG3_0803700"/>
<keyword evidence="10" id="KW-1185">Reference proteome</keyword>
<reference evidence="9" key="1">
    <citation type="submission" date="2006-10" db="EMBL/GenBank/DDBJ databases">
        <authorList>
            <person name="Amadeo P."/>
            <person name="Zhao Q."/>
            <person name="Wortman J."/>
            <person name="Fraser-Liggett C."/>
            <person name="Carlton J."/>
        </authorList>
    </citation>
    <scope>NUCLEOTIDE SEQUENCE</scope>
    <source>
        <strain evidence="9">G3</strain>
    </source>
</reference>
<evidence type="ECO:0000313" key="9">
    <source>
        <dbReference type="EMBL" id="EAY08091.1"/>
    </source>
</evidence>
<organism evidence="9 10">
    <name type="scientific">Trichomonas vaginalis (strain ATCC PRA-98 / G3)</name>
    <dbReference type="NCBI Taxonomy" id="412133"/>
    <lineage>
        <taxon>Eukaryota</taxon>
        <taxon>Metamonada</taxon>
        <taxon>Parabasalia</taxon>
        <taxon>Trichomonadida</taxon>
        <taxon>Trichomonadidae</taxon>
        <taxon>Trichomonas</taxon>
    </lineage>
</organism>
<evidence type="ECO:0000256" key="3">
    <source>
        <dbReference type="ARBA" id="ARBA00022741"/>
    </source>
</evidence>
<dbReference type="GO" id="GO:0019788">
    <property type="term" value="F:NEDD8 transferase activity"/>
    <property type="evidence" value="ECO:0000318"/>
    <property type="project" value="GO_Central"/>
</dbReference>
<evidence type="ECO:0000256" key="4">
    <source>
        <dbReference type="ARBA" id="ARBA00022786"/>
    </source>
</evidence>
<protein>
    <submittedName>
        <fullName evidence="9">Ubiquitin-conjugating enzyme family protein</fullName>
    </submittedName>
</protein>
<dbReference type="OMA" id="CQVDFPD"/>
<dbReference type="OrthoDB" id="10249039at2759"/>
<evidence type="ECO:0000256" key="2">
    <source>
        <dbReference type="ARBA" id="ARBA00022679"/>
    </source>
</evidence>
<keyword evidence="2" id="KW-0808">Transferase</keyword>
<dbReference type="STRING" id="5722.A2EGV7"/>
<dbReference type="PROSITE" id="PS00183">
    <property type="entry name" value="UBC_1"/>
    <property type="match status" value="1"/>
</dbReference>
<dbReference type="PROSITE" id="PS50127">
    <property type="entry name" value="UBC_2"/>
    <property type="match status" value="1"/>
</dbReference>
<dbReference type="Gene3D" id="3.10.110.10">
    <property type="entry name" value="Ubiquitin Conjugating Enzyme"/>
    <property type="match status" value="1"/>
</dbReference>
<dbReference type="GO" id="GO:0045116">
    <property type="term" value="P:protein neddylation"/>
    <property type="evidence" value="ECO:0000318"/>
    <property type="project" value="GO_Central"/>
</dbReference>
<comment type="similarity">
    <text evidence="7">Belongs to the ubiquitin-conjugating enzyme family.</text>
</comment>
<dbReference type="VEuPathDB" id="TrichDB:TVAG_497140"/>
<evidence type="ECO:0000256" key="7">
    <source>
        <dbReference type="RuleBase" id="RU362109"/>
    </source>
</evidence>
<reference evidence="9" key="2">
    <citation type="journal article" date="2007" name="Science">
        <title>Draft genome sequence of the sexually transmitted pathogen Trichomonas vaginalis.</title>
        <authorList>
            <person name="Carlton J.M."/>
            <person name="Hirt R.P."/>
            <person name="Silva J.C."/>
            <person name="Delcher A.L."/>
            <person name="Schatz M."/>
            <person name="Zhao Q."/>
            <person name="Wortman J.R."/>
            <person name="Bidwell S.L."/>
            <person name="Alsmark U.C.M."/>
            <person name="Besteiro S."/>
            <person name="Sicheritz-Ponten T."/>
            <person name="Noel C.J."/>
            <person name="Dacks J.B."/>
            <person name="Foster P.G."/>
            <person name="Simillion C."/>
            <person name="Van de Peer Y."/>
            <person name="Miranda-Saavedra D."/>
            <person name="Barton G.J."/>
            <person name="Westrop G.D."/>
            <person name="Mueller S."/>
            <person name="Dessi D."/>
            <person name="Fiori P.L."/>
            <person name="Ren Q."/>
            <person name="Paulsen I."/>
            <person name="Zhang H."/>
            <person name="Bastida-Corcuera F.D."/>
            <person name="Simoes-Barbosa A."/>
            <person name="Brown M.T."/>
            <person name="Hayes R.D."/>
            <person name="Mukherjee M."/>
            <person name="Okumura C.Y."/>
            <person name="Schneider R."/>
            <person name="Smith A.J."/>
            <person name="Vanacova S."/>
            <person name="Villalvazo M."/>
            <person name="Haas B.J."/>
            <person name="Pertea M."/>
            <person name="Feldblyum T.V."/>
            <person name="Utterback T.R."/>
            <person name="Shu C.L."/>
            <person name="Osoegawa K."/>
            <person name="de Jong P.J."/>
            <person name="Hrdy I."/>
            <person name="Horvathova L."/>
            <person name="Zubacova Z."/>
            <person name="Dolezal P."/>
            <person name="Malik S.B."/>
            <person name="Logsdon J.M. Jr."/>
            <person name="Henze K."/>
            <person name="Gupta A."/>
            <person name="Wang C.C."/>
            <person name="Dunne R.L."/>
            <person name="Upcroft J.A."/>
            <person name="Upcroft P."/>
            <person name="White O."/>
            <person name="Salzberg S.L."/>
            <person name="Tang P."/>
            <person name="Chiu C.-H."/>
            <person name="Lee Y.-S."/>
            <person name="Embley T.M."/>
            <person name="Coombs G.H."/>
            <person name="Mottram J.C."/>
            <person name="Tachezy J."/>
            <person name="Fraser-Liggett C.M."/>
            <person name="Johnson P.J."/>
        </authorList>
    </citation>
    <scope>NUCLEOTIDE SEQUENCE [LARGE SCALE GENOMIC DNA]</scope>
    <source>
        <strain evidence="9">G3</strain>
    </source>
</reference>
<dbReference type="Proteomes" id="UP000001542">
    <property type="component" value="Unassembled WGS sequence"/>
</dbReference>
<dbReference type="PANTHER" id="PTHR24067">
    <property type="entry name" value="UBIQUITIN-CONJUGATING ENZYME E2"/>
    <property type="match status" value="1"/>
</dbReference>
<keyword evidence="3 7" id="KW-0547">Nucleotide-binding</keyword>
<keyword evidence="5 7" id="KW-0067">ATP-binding</keyword>
<dbReference type="GO" id="GO:0005634">
    <property type="term" value="C:nucleus"/>
    <property type="evidence" value="ECO:0000318"/>
    <property type="project" value="GO_Central"/>
</dbReference>
<dbReference type="EMBL" id="DS113385">
    <property type="protein sequence ID" value="EAY08091.1"/>
    <property type="molecule type" value="Genomic_DNA"/>
</dbReference>
<feature type="active site" description="Glycyl thioester intermediate" evidence="6">
    <location>
        <position position="96"/>
    </location>
</feature>
<dbReference type="Pfam" id="PF00179">
    <property type="entry name" value="UQ_con"/>
    <property type="match status" value="1"/>
</dbReference>
<dbReference type="InterPro" id="IPR016135">
    <property type="entry name" value="UBQ-conjugating_enzyme/RWD"/>
</dbReference>
<proteinExistence type="inferred from homology"/>
<dbReference type="GO" id="GO:0005829">
    <property type="term" value="C:cytosol"/>
    <property type="evidence" value="ECO:0000318"/>
    <property type="project" value="GO_Central"/>
</dbReference>
<accession>A2EGV7</accession>
<dbReference type="InterPro" id="IPR050113">
    <property type="entry name" value="Ub_conjugating_enzyme"/>
</dbReference>
<dbReference type="CDD" id="cd23794">
    <property type="entry name" value="UBCc_UBE2F_UBE2M"/>
    <property type="match status" value="1"/>
</dbReference>
<dbReference type="GO" id="GO:0005524">
    <property type="term" value="F:ATP binding"/>
    <property type="evidence" value="ECO:0007669"/>
    <property type="project" value="UniProtKB-UniRule"/>
</dbReference>
<dbReference type="RefSeq" id="XP_001320314.1">
    <property type="nucleotide sequence ID" value="XM_001320279.1"/>
</dbReference>
<sequence length="175" mass="20596">MSYQSGQRQNKPDFATLRLMKDFEDIDTLHSIYVHFPDPNYLKYFIVRVQPESGLWELGQFDFEFRIPDEFPFQRPRVKCLTKIFHPNIDEEGSVCLSILREAYNPTVSIPFLIAGIQYLFTEPEPNDPLNKEAAQQMINDFALFKTNVDKYVCLYCTNMDPLENYEPNYDNNSI</sequence>